<gene>
    <name evidence="3" type="ORF">BWQ96_02884</name>
</gene>
<keyword evidence="4" id="KW-1185">Reference proteome</keyword>
<dbReference type="EMBL" id="NBIV01000026">
    <property type="protein sequence ID" value="PXF47271.1"/>
    <property type="molecule type" value="Genomic_DNA"/>
</dbReference>
<dbReference type="SMART" id="SM00271">
    <property type="entry name" value="DnaJ"/>
    <property type="match status" value="1"/>
</dbReference>
<dbReference type="InterPro" id="IPR056453">
    <property type="entry name" value="HTH_DNAJC9"/>
</dbReference>
<dbReference type="InterPro" id="IPR018253">
    <property type="entry name" value="DnaJ_domain_CS"/>
</dbReference>
<dbReference type="PROSITE" id="PS00636">
    <property type="entry name" value="DNAJ_1"/>
    <property type="match status" value="1"/>
</dbReference>
<feature type="compositionally biased region" description="Basic residues" evidence="1">
    <location>
        <begin position="275"/>
        <end position="284"/>
    </location>
</feature>
<dbReference type="SUPFAM" id="SSF46565">
    <property type="entry name" value="Chaperone J-domain"/>
    <property type="match status" value="1"/>
</dbReference>
<evidence type="ECO:0000313" key="3">
    <source>
        <dbReference type="EMBL" id="PXF47271.1"/>
    </source>
</evidence>
<evidence type="ECO:0000256" key="1">
    <source>
        <dbReference type="SAM" id="MobiDB-lite"/>
    </source>
</evidence>
<dbReference type="InterPro" id="IPR001623">
    <property type="entry name" value="DnaJ_domain"/>
</dbReference>
<dbReference type="Gene3D" id="1.10.287.110">
    <property type="entry name" value="DnaJ domain"/>
    <property type="match status" value="1"/>
</dbReference>
<feature type="compositionally biased region" description="Basic residues" evidence="1">
    <location>
        <begin position="243"/>
        <end position="255"/>
    </location>
</feature>
<dbReference type="AlphaFoldDB" id="A0A2V3IYS2"/>
<dbReference type="PANTHER" id="PTHR44916:SF1">
    <property type="entry name" value="CHAPERONE DNAJ-DOMAIN SUPERFAMILY PROTEIN-RELATED"/>
    <property type="match status" value="1"/>
</dbReference>
<dbReference type="CDD" id="cd06257">
    <property type="entry name" value="DnaJ"/>
    <property type="match status" value="1"/>
</dbReference>
<dbReference type="PRINTS" id="PR00625">
    <property type="entry name" value="JDOMAIN"/>
</dbReference>
<proteinExistence type="predicted"/>
<evidence type="ECO:0000313" key="4">
    <source>
        <dbReference type="Proteomes" id="UP000247409"/>
    </source>
</evidence>
<sequence length="284" mass="32469">MAPVDTSYYELLGVNPDASQAHIRKAFRLKALQLHPDRNKDSPDATNAFQHLKAIFDILADPDRRAQYDQFGPASNPHADDDGMDADALAEFLARYTSRLSKEDIAAYESKYRNGQDEREDLLSHFERFEGNVVNVLQYIPYSEERDLERFVSFWDESVQDGKLSNTPQWRRARKSLLKQAQLYVQKNTSTSKKRGKRAAARDEADISDLATLIQKRSQRGKEHFEAWCDKIERQAQLETRAQRTKSSRPTRVRGNKNGARAQREGGAADLSLKGIRKASRPSR</sequence>
<accession>A0A2V3IYS2</accession>
<feature type="domain" description="J" evidence="2">
    <location>
        <begin position="7"/>
        <end position="72"/>
    </location>
</feature>
<dbReference type="OrthoDB" id="1275at2759"/>
<comment type="caution">
    <text evidence="3">The sequence shown here is derived from an EMBL/GenBank/DDBJ whole genome shotgun (WGS) entry which is preliminary data.</text>
</comment>
<dbReference type="PROSITE" id="PS50076">
    <property type="entry name" value="DNAJ_2"/>
    <property type="match status" value="1"/>
</dbReference>
<protein>
    <submittedName>
        <fullName evidence="3">Chaperone protein dnaJ 6</fullName>
    </submittedName>
</protein>
<dbReference type="InterPro" id="IPR036869">
    <property type="entry name" value="J_dom_sf"/>
</dbReference>
<dbReference type="Pfam" id="PF23302">
    <property type="entry name" value="HTH_DNAJC9"/>
    <property type="match status" value="1"/>
</dbReference>
<dbReference type="Proteomes" id="UP000247409">
    <property type="component" value="Unassembled WGS sequence"/>
</dbReference>
<dbReference type="STRING" id="448386.A0A2V3IYS2"/>
<feature type="region of interest" description="Disordered" evidence="1">
    <location>
        <begin position="237"/>
        <end position="284"/>
    </location>
</feature>
<reference evidence="3 4" key="1">
    <citation type="journal article" date="2018" name="Mol. Biol. Evol.">
        <title>Analysis of the draft genome of the red seaweed Gracilariopsis chorda provides insights into genome size evolution in Rhodophyta.</title>
        <authorList>
            <person name="Lee J."/>
            <person name="Yang E.C."/>
            <person name="Graf L."/>
            <person name="Yang J.H."/>
            <person name="Qiu H."/>
            <person name="Zel Zion U."/>
            <person name="Chan C.X."/>
            <person name="Stephens T.G."/>
            <person name="Weber A.P.M."/>
            <person name="Boo G.H."/>
            <person name="Boo S.M."/>
            <person name="Kim K.M."/>
            <person name="Shin Y."/>
            <person name="Jung M."/>
            <person name="Lee S.J."/>
            <person name="Yim H.S."/>
            <person name="Lee J.H."/>
            <person name="Bhattacharya D."/>
            <person name="Yoon H.S."/>
        </authorList>
    </citation>
    <scope>NUCLEOTIDE SEQUENCE [LARGE SCALE GENOMIC DNA]</scope>
    <source>
        <strain evidence="3 4">SKKU-2015</strain>
        <tissue evidence="3">Whole body</tissue>
    </source>
</reference>
<name>A0A2V3IYS2_9FLOR</name>
<dbReference type="InterPro" id="IPR042977">
    <property type="entry name" value="AtJ6-like"/>
</dbReference>
<dbReference type="Pfam" id="PF00226">
    <property type="entry name" value="DnaJ"/>
    <property type="match status" value="1"/>
</dbReference>
<dbReference type="PANTHER" id="PTHR44916">
    <property type="entry name" value="CHAPERONE DNAJ-DOMAIN SUPERFAMILY PROTEIN-RELATED"/>
    <property type="match status" value="1"/>
</dbReference>
<evidence type="ECO:0000259" key="2">
    <source>
        <dbReference type="PROSITE" id="PS50076"/>
    </source>
</evidence>
<organism evidence="3 4">
    <name type="scientific">Gracilariopsis chorda</name>
    <dbReference type="NCBI Taxonomy" id="448386"/>
    <lineage>
        <taxon>Eukaryota</taxon>
        <taxon>Rhodophyta</taxon>
        <taxon>Florideophyceae</taxon>
        <taxon>Rhodymeniophycidae</taxon>
        <taxon>Gracilariales</taxon>
        <taxon>Gracilariaceae</taxon>
        <taxon>Gracilariopsis</taxon>
    </lineage>
</organism>